<dbReference type="AlphaFoldDB" id="A0A2N8ZDP0"/>
<evidence type="ECO:0000313" key="9">
    <source>
        <dbReference type="Proteomes" id="UP000235828"/>
    </source>
</evidence>
<gene>
    <name evidence="8" type="primary">cgt</name>
    <name evidence="8" type="ORF">VTAP4600_A2043</name>
</gene>
<dbReference type="EC" id="2.4.1.19" evidence="8"/>
<dbReference type="Gene3D" id="3.20.20.80">
    <property type="entry name" value="Glycosidases"/>
    <property type="match status" value="1"/>
</dbReference>
<dbReference type="InterPro" id="IPR017853">
    <property type="entry name" value="GH"/>
</dbReference>
<dbReference type="PANTHER" id="PTHR10357">
    <property type="entry name" value="ALPHA-AMYLASE FAMILY MEMBER"/>
    <property type="match status" value="1"/>
</dbReference>
<evidence type="ECO:0000256" key="5">
    <source>
        <dbReference type="ARBA" id="ARBA00022837"/>
    </source>
</evidence>
<dbReference type="InterPro" id="IPR013780">
    <property type="entry name" value="Glyco_hydro_b"/>
</dbReference>
<dbReference type="SMART" id="SM00642">
    <property type="entry name" value="Aamy"/>
    <property type="match status" value="1"/>
</dbReference>
<dbReference type="GO" id="GO:0005975">
    <property type="term" value="P:carbohydrate metabolic process"/>
    <property type="evidence" value="ECO:0007669"/>
    <property type="project" value="InterPro"/>
</dbReference>
<keyword evidence="9" id="KW-1185">Reference proteome</keyword>
<name>A0A2N8ZDP0_9VIBR</name>
<evidence type="ECO:0000256" key="2">
    <source>
        <dbReference type="ARBA" id="ARBA00008061"/>
    </source>
</evidence>
<dbReference type="InterPro" id="IPR002044">
    <property type="entry name" value="CBM20"/>
</dbReference>
<keyword evidence="5" id="KW-0106">Calcium</keyword>
<dbReference type="OrthoDB" id="9805159at2"/>
<protein>
    <submittedName>
        <fullName evidence="8">Cyclomaltodextrin glucanotransferase</fullName>
        <ecNumber evidence="8">2.4.1.19</ecNumber>
    </submittedName>
</protein>
<feature type="domain" description="CBM20" evidence="7">
    <location>
        <begin position="558"/>
        <end position="659"/>
    </location>
</feature>
<dbReference type="SUPFAM" id="SSF51445">
    <property type="entry name" value="(Trans)glycosidases"/>
    <property type="match status" value="1"/>
</dbReference>
<comment type="cofactor">
    <cofactor evidence="1">
        <name>Ca(2+)</name>
        <dbReference type="ChEBI" id="CHEBI:29108"/>
    </cofactor>
</comment>
<evidence type="ECO:0000313" key="8">
    <source>
        <dbReference type="EMBL" id="SON50022.1"/>
    </source>
</evidence>
<dbReference type="Gene3D" id="2.60.40.10">
    <property type="entry name" value="Immunoglobulins"/>
    <property type="match status" value="1"/>
</dbReference>
<dbReference type="RefSeq" id="WP_102522592.1">
    <property type="nucleotide sequence ID" value="NZ_LT960611.1"/>
</dbReference>
<evidence type="ECO:0000256" key="6">
    <source>
        <dbReference type="SAM" id="SignalP"/>
    </source>
</evidence>
<dbReference type="InterPro" id="IPR006048">
    <property type="entry name" value="A-amylase/branching_C"/>
</dbReference>
<feature type="chain" id="PRO_5014673446" evidence="6">
    <location>
        <begin position="23"/>
        <end position="659"/>
    </location>
</feature>
<dbReference type="CDD" id="cd05810">
    <property type="entry name" value="CBM20_alpha_MTH"/>
    <property type="match status" value="1"/>
</dbReference>
<evidence type="ECO:0000256" key="3">
    <source>
        <dbReference type="ARBA" id="ARBA00022723"/>
    </source>
</evidence>
<dbReference type="PROSITE" id="PS51166">
    <property type="entry name" value="CBM20"/>
    <property type="match status" value="1"/>
</dbReference>
<dbReference type="GO" id="GO:0043895">
    <property type="term" value="F:cyclomaltodextrin glucanotransferase activity"/>
    <property type="evidence" value="ECO:0007669"/>
    <property type="project" value="UniProtKB-EC"/>
</dbReference>
<proteinExistence type="inferred from homology"/>
<comment type="similarity">
    <text evidence="2">Belongs to the glycosyl hydrolase 13 family.</text>
</comment>
<evidence type="ECO:0000259" key="7">
    <source>
        <dbReference type="PROSITE" id="PS51166"/>
    </source>
</evidence>
<dbReference type="Gene3D" id="2.60.40.1180">
    <property type="entry name" value="Golgi alpha-mannosidase II"/>
    <property type="match status" value="1"/>
</dbReference>
<keyword evidence="4 6" id="KW-0732">Signal</keyword>
<organism evidence="8 9">
    <name type="scientific">Vibrio tapetis subsp. tapetis</name>
    <dbReference type="NCBI Taxonomy" id="1671868"/>
    <lineage>
        <taxon>Bacteria</taxon>
        <taxon>Pseudomonadati</taxon>
        <taxon>Pseudomonadota</taxon>
        <taxon>Gammaproteobacteria</taxon>
        <taxon>Vibrionales</taxon>
        <taxon>Vibrionaceae</taxon>
        <taxon>Vibrio</taxon>
    </lineage>
</organism>
<dbReference type="InterPro" id="IPR013784">
    <property type="entry name" value="Carb-bd-like_fold"/>
</dbReference>
<feature type="signal peptide" evidence="6">
    <location>
        <begin position="1"/>
        <end position="22"/>
    </location>
</feature>
<sequence>MKKTTILCTAILASLAASASMANVVDTNSVLASASQAQASETFLDFRQETIYFVFLDRFSDGDSANNTGNNPATYDPNNLKKYVGGDIRGLINKLPYLKSMGVTAIWITPPVDNADNTDKHGGAGYHGYWGRDFFRVDEHLGTMDDFKELTAKMHSSEYNMKMVLDYAPNHSSGNDENEYGALYRDGQYITNYQTDVAAGTDWYHHNGGVTDWTDWNQVRNYNLFNLSDFNQANPAVYKYLLDGSKFWIDAGVDAIRIDAIKHMDKAFIQKWTTDIYDYSKTIGREGFYFFGEWFGASANTTEGIDGYAIDYANTSGSALLDFGYRDTMERLLTNRPGNTMQTLNDYLVKRSNVFSSDDWQVVFLDNHDMARISTALRSNASTFGPGNSEQGGNQSADFAKKRVELGLVVTMTVRGIPAIYYGTEQYAANFTTNAFGQVGSDPYNREKMPSFDETTEAFGIIKALADLRKVSPAIQKGSYTQRWVNDDILVYERKSGNDVVVVAVNKGNNQSINVANLGLANGSYTSLVGSDVVSVTSGAATLHLDQNESIVLHAKGSDETNLVDVTFTCNNGQTSFGQSVYAVGNQTQLGSWLPAGAIKLTPTNYPSWQATISVPSAANIEWKCLKRSEANPTASVEWQSGANNTFNSSQVTSSTGAF</sequence>
<evidence type="ECO:0000256" key="1">
    <source>
        <dbReference type="ARBA" id="ARBA00001913"/>
    </source>
</evidence>
<keyword evidence="8" id="KW-0328">Glycosyltransferase</keyword>
<keyword evidence="3" id="KW-0479">Metal-binding</keyword>
<evidence type="ECO:0000256" key="4">
    <source>
        <dbReference type="ARBA" id="ARBA00022729"/>
    </source>
</evidence>
<dbReference type="KEGG" id="vta:A2043"/>
<dbReference type="Pfam" id="PF00686">
    <property type="entry name" value="CBM_20"/>
    <property type="match status" value="1"/>
</dbReference>
<dbReference type="InterPro" id="IPR031319">
    <property type="entry name" value="A-amylase_C"/>
</dbReference>
<keyword evidence="8" id="KW-0808">Transferase</keyword>
<dbReference type="Pfam" id="PF02806">
    <property type="entry name" value="Alpha-amylase_C"/>
    <property type="match status" value="1"/>
</dbReference>
<reference evidence="8 9" key="1">
    <citation type="submission" date="2017-10" db="EMBL/GenBank/DDBJ databases">
        <authorList>
            <person name="Banno H."/>
            <person name="Chua N.-H."/>
        </authorList>
    </citation>
    <scope>NUCLEOTIDE SEQUENCE [LARGE SCALE GENOMIC DNA]</scope>
    <source>
        <strain evidence="8">Vibrio tapetis CECT4600</strain>
    </source>
</reference>
<dbReference type="SMART" id="SM00632">
    <property type="entry name" value="Aamy_C"/>
    <property type="match status" value="1"/>
</dbReference>
<dbReference type="Proteomes" id="UP000235828">
    <property type="component" value="Chromosome A"/>
</dbReference>
<dbReference type="SUPFAM" id="SSF49452">
    <property type="entry name" value="Starch-binding domain-like"/>
    <property type="match status" value="1"/>
</dbReference>
<dbReference type="PANTHER" id="PTHR10357:SF215">
    <property type="entry name" value="ALPHA-AMYLASE 1"/>
    <property type="match status" value="1"/>
</dbReference>
<dbReference type="InterPro" id="IPR006047">
    <property type="entry name" value="GH13_cat_dom"/>
</dbReference>
<dbReference type="GO" id="GO:0046872">
    <property type="term" value="F:metal ion binding"/>
    <property type="evidence" value="ECO:0007669"/>
    <property type="project" value="UniProtKB-KW"/>
</dbReference>
<accession>A0A2N8ZDP0</accession>
<dbReference type="InterPro" id="IPR013783">
    <property type="entry name" value="Ig-like_fold"/>
</dbReference>
<dbReference type="CDD" id="cd11320">
    <property type="entry name" value="AmyAc_AmyMalt_CGTase_like"/>
    <property type="match status" value="1"/>
</dbReference>
<dbReference type="SUPFAM" id="SSF51011">
    <property type="entry name" value="Glycosyl hydrolase domain"/>
    <property type="match status" value="1"/>
</dbReference>
<dbReference type="GO" id="GO:2001070">
    <property type="term" value="F:starch binding"/>
    <property type="evidence" value="ECO:0007669"/>
    <property type="project" value="InterPro"/>
</dbReference>
<dbReference type="Pfam" id="PF00128">
    <property type="entry name" value="Alpha-amylase"/>
    <property type="match status" value="1"/>
</dbReference>
<dbReference type="EMBL" id="LT960611">
    <property type="protein sequence ID" value="SON50022.1"/>
    <property type="molecule type" value="Genomic_DNA"/>
</dbReference>
<dbReference type="SMART" id="SM01065">
    <property type="entry name" value="CBM_2"/>
    <property type="match status" value="1"/>
</dbReference>